<evidence type="ECO:0000256" key="13">
    <source>
        <dbReference type="ARBA" id="ARBA00023303"/>
    </source>
</evidence>
<keyword evidence="8" id="KW-0851">Voltage-gated channel</keyword>
<keyword evidence="11 15" id="KW-0472">Membrane</keyword>
<evidence type="ECO:0000256" key="12">
    <source>
        <dbReference type="ARBA" id="ARBA00023180"/>
    </source>
</evidence>
<accession>A0AA36IT26</accession>
<evidence type="ECO:0000256" key="1">
    <source>
        <dbReference type="ARBA" id="ARBA00004141"/>
    </source>
</evidence>
<evidence type="ECO:0000256" key="9">
    <source>
        <dbReference type="ARBA" id="ARBA00022989"/>
    </source>
</evidence>
<keyword evidence="13" id="KW-0407">Ion channel</keyword>
<proteinExistence type="predicted"/>
<evidence type="ECO:0000259" key="16">
    <source>
        <dbReference type="PROSITE" id="PS50222"/>
    </source>
</evidence>
<feature type="region of interest" description="Disordered" evidence="14">
    <location>
        <begin position="116"/>
        <end position="138"/>
    </location>
</feature>
<feature type="transmembrane region" description="Helical" evidence="15">
    <location>
        <begin position="448"/>
        <end position="472"/>
    </location>
</feature>
<dbReference type="GO" id="GO:0005891">
    <property type="term" value="C:voltage-gated calcium channel complex"/>
    <property type="evidence" value="ECO:0007669"/>
    <property type="project" value="TreeGrafter"/>
</dbReference>
<keyword evidence="3" id="KW-0597">Phosphoprotein</keyword>
<dbReference type="Gene3D" id="1.10.238.10">
    <property type="entry name" value="EF-hand"/>
    <property type="match status" value="1"/>
</dbReference>
<keyword evidence="12" id="KW-0325">Glycoprotein</keyword>
<keyword evidence="7" id="KW-0106">Calcium</keyword>
<protein>
    <recommendedName>
        <fullName evidence="16">EF-hand domain-containing protein</fullName>
    </recommendedName>
</protein>
<dbReference type="Pfam" id="PF00520">
    <property type="entry name" value="Ion_trans"/>
    <property type="match status" value="1"/>
</dbReference>
<evidence type="ECO:0000313" key="18">
    <source>
        <dbReference type="Proteomes" id="UP001178507"/>
    </source>
</evidence>
<dbReference type="EMBL" id="CAUJNA010002324">
    <property type="protein sequence ID" value="CAJ1392357.1"/>
    <property type="molecule type" value="Genomic_DNA"/>
</dbReference>
<keyword evidence="4" id="KW-0109">Calcium transport</keyword>
<dbReference type="PANTHER" id="PTHR45628:SF7">
    <property type="entry name" value="VOLTAGE-DEPENDENT CALCIUM CHANNEL TYPE A SUBUNIT ALPHA-1"/>
    <property type="match status" value="1"/>
</dbReference>
<reference evidence="17" key="1">
    <citation type="submission" date="2023-08" db="EMBL/GenBank/DDBJ databases">
        <authorList>
            <person name="Chen Y."/>
            <person name="Shah S."/>
            <person name="Dougan E. K."/>
            <person name="Thang M."/>
            <person name="Chan C."/>
        </authorList>
    </citation>
    <scope>NUCLEOTIDE SEQUENCE</scope>
</reference>
<evidence type="ECO:0000256" key="11">
    <source>
        <dbReference type="ARBA" id="ARBA00023136"/>
    </source>
</evidence>
<keyword evidence="6 15" id="KW-0812">Transmembrane</keyword>
<dbReference type="SUPFAM" id="SSF47473">
    <property type="entry name" value="EF-hand"/>
    <property type="match status" value="1"/>
</dbReference>
<dbReference type="InterPro" id="IPR005821">
    <property type="entry name" value="Ion_trans_dom"/>
</dbReference>
<gene>
    <name evidence="17" type="ORF">EVOR1521_LOCUS17473</name>
</gene>
<dbReference type="InterPro" id="IPR011992">
    <property type="entry name" value="EF-hand-dom_pair"/>
</dbReference>
<dbReference type="GO" id="GO:0005509">
    <property type="term" value="F:calcium ion binding"/>
    <property type="evidence" value="ECO:0007669"/>
    <property type="project" value="InterPro"/>
</dbReference>
<evidence type="ECO:0000256" key="10">
    <source>
        <dbReference type="ARBA" id="ARBA00023065"/>
    </source>
</evidence>
<dbReference type="Proteomes" id="UP001178507">
    <property type="component" value="Unassembled WGS sequence"/>
</dbReference>
<dbReference type="PANTHER" id="PTHR45628">
    <property type="entry name" value="VOLTAGE-DEPENDENT CALCIUM CHANNEL TYPE A SUBUNIT ALPHA-1"/>
    <property type="match status" value="1"/>
</dbReference>
<keyword evidence="9 15" id="KW-1133">Transmembrane helix</keyword>
<dbReference type="InterPro" id="IPR050599">
    <property type="entry name" value="VDCC_alpha-1_subunit"/>
</dbReference>
<dbReference type="InterPro" id="IPR018247">
    <property type="entry name" value="EF_Hand_1_Ca_BS"/>
</dbReference>
<organism evidence="17 18">
    <name type="scientific">Effrenium voratum</name>
    <dbReference type="NCBI Taxonomy" id="2562239"/>
    <lineage>
        <taxon>Eukaryota</taxon>
        <taxon>Sar</taxon>
        <taxon>Alveolata</taxon>
        <taxon>Dinophyceae</taxon>
        <taxon>Suessiales</taxon>
        <taxon>Symbiodiniaceae</taxon>
        <taxon>Effrenium</taxon>
    </lineage>
</organism>
<dbReference type="PROSITE" id="PS50222">
    <property type="entry name" value="EF_HAND_2"/>
    <property type="match status" value="1"/>
</dbReference>
<feature type="transmembrane region" description="Helical" evidence="15">
    <location>
        <begin position="269"/>
        <end position="295"/>
    </location>
</feature>
<keyword evidence="18" id="KW-1185">Reference proteome</keyword>
<keyword evidence="2" id="KW-0813">Transport</keyword>
<evidence type="ECO:0000256" key="2">
    <source>
        <dbReference type="ARBA" id="ARBA00022448"/>
    </source>
</evidence>
<dbReference type="Pfam" id="PF13202">
    <property type="entry name" value="EF-hand_5"/>
    <property type="match status" value="1"/>
</dbReference>
<evidence type="ECO:0000256" key="7">
    <source>
        <dbReference type="ARBA" id="ARBA00022837"/>
    </source>
</evidence>
<dbReference type="SMART" id="SM00054">
    <property type="entry name" value="EFh"/>
    <property type="match status" value="2"/>
</dbReference>
<comment type="subcellular location">
    <subcellularLocation>
        <location evidence="1">Membrane</location>
        <topology evidence="1">Multi-pass membrane protein</topology>
    </subcellularLocation>
</comment>
<feature type="domain" description="EF-hand" evidence="16">
    <location>
        <begin position="497"/>
        <end position="532"/>
    </location>
</feature>
<feature type="transmembrane region" description="Helical" evidence="15">
    <location>
        <begin position="307"/>
        <end position="324"/>
    </location>
</feature>
<keyword evidence="5" id="KW-0107">Calcium channel</keyword>
<comment type="caution">
    <text evidence="17">The sequence shown here is derived from an EMBL/GenBank/DDBJ whole genome shotgun (WGS) entry which is preliminary data.</text>
</comment>
<dbReference type="InterPro" id="IPR002048">
    <property type="entry name" value="EF_hand_dom"/>
</dbReference>
<feature type="transmembrane region" description="Helical" evidence="15">
    <location>
        <begin position="345"/>
        <end position="362"/>
    </location>
</feature>
<name>A0AA36IT26_9DINO</name>
<dbReference type="AlphaFoldDB" id="A0AA36IT26"/>
<dbReference type="PROSITE" id="PS00018">
    <property type="entry name" value="EF_HAND_1"/>
    <property type="match status" value="1"/>
</dbReference>
<evidence type="ECO:0000256" key="6">
    <source>
        <dbReference type="ARBA" id="ARBA00022692"/>
    </source>
</evidence>
<evidence type="ECO:0000256" key="14">
    <source>
        <dbReference type="SAM" id="MobiDB-lite"/>
    </source>
</evidence>
<evidence type="ECO:0000313" key="17">
    <source>
        <dbReference type="EMBL" id="CAJ1392357.1"/>
    </source>
</evidence>
<sequence>MHHDHLVSFNVLPDVQHLQPSEPADEVEPSPATVYSVKSVARSDSPSVKSFLPKTLPTARGPRAASREFQRLIDQVVQQHLTELAQSKGGKLPLGSNHENNASMDSETIVEHRNSNLSRVSKVSRPRPGLASDSLGSRHGVCSTTSAALMRHREGKGIPEVSAERVLDVFSENGTASLESIEAKEPPPAHGINMSEFFSETASDWTRRMQRLSRYKRWQLWLQSNEFEMMISAALCINVLWMAVELQIQGWITGHDLGITYTIIEDTDMWYTVFLTGDMIFAFIFGVEVLLRALILGCAFWKSWMNYVDMIVSIISIVELLVFMDGTRSVSPLLFRLLRMGKLTRAMRVVSMTSVLASLQLLLKCLVASRDMLFWSFCLLTFVRLGAQAILTTLCWDFVRDTAEDAKIREEVFRYYGTFTRTFLSMFEIMFANWSPPCRVLVENVSEWFSIFFLTYRCVLGFAVLNVVNAVFVQQTMKTASSDEDLAFKQREKDIAMYHRKVKKLFATMDSSGDGAINFEEFSKLVKSPKLRFWMSQLELEYHDLLSLFEFLDNGDGQITLSEFIDGAARLRGSAKAIDVWRMETKAVVVVEGDGGVLGGWNWPGPGF</sequence>
<feature type="transmembrane region" description="Helical" evidence="15">
    <location>
        <begin position="374"/>
        <end position="399"/>
    </location>
</feature>
<evidence type="ECO:0000256" key="3">
    <source>
        <dbReference type="ARBA" id="ARBA00022553"/>
    </source>
</evidence>
<evidence type="ECO:0000256" key="8">
    <source>
        <dbReference type="ARBA" id="ARBA00022882"/>
    </source>
</evidence>
<dbReference type="InterPro" id="IPR027359">
    <property type="entry name" value="Volt_channel_dom_sf"/>
</dbReference>
<dbReference type="GO" id="GO:0008331">
    <property type="term" value="F:high voltage-gated calcium channel activity"/>
    <property type="evidence" value="ECO:0007669"/>
    <property type="project" value="TreeGrafter"/>
</dbReference>
<dbReference type="GO" id="GO:0098703">
    <property type="term" value="P:calcium ion import across plasma membrane"/>
    <property type="evidence" value="ECO:0007669"/>
    <property type="project" value="TreeGrafter"/>
</dbReference>
<keyword evidence="10" id="KW-0406">Ion transport</keyword>
<evidence type="ECO:0000256" key="5">
    <source>
        <dbReference type="ARBA" id="ARBA00022673"/>
    </source>
</evidence>
<evidence type="ECO:0000256" key="4">
    <source>
        <dbReference type="ARBA" id="ARBA00022568"/>
    </source>
</evidence>
<dbReference type="CDD" id="cd00051">
    <property type="entry name" value="EFh"/>
    <property type="match status" value="1"/>
</dbReference>
<dbReference type="Gene3D" id="1.10.287.70">
    <property type="match status" value="1"/>
</dbReference>
<dbReference type="Gene3D" id="1.20.120.350">
    <property type="entry name" value="Voltage-gated potassium channels. Chain C"/>
    <property type="match status" value="1"/>
</dbReference>
<evidence type="ECO:0000256" key="15">
    <source>
        <dbReference type="SAM" id="Phobius"/>
    </source>
</evidence>